<organism evidence="2">
    <name type="scientific">marine sediment metagenome</name>
    <dbReference type="NCBI Taxonomy" id="412755"/>
    <lineage>
        <taxon>unclassified sequences</taxon>
        <taxon>metagenomes</taxon>
        <taxon>ecological metagenomes</taxon>
    </lineage>
</organism>
<reference evidence="2" key="1">
    <citation type="journal article" date="2014" name="Front. Microbiol.">
        <title>High frequency of phylogenetically diverse reductive dehalogenase-homologous genes in deep subseafloor sedimentary metagenomes.</title>
        <authorList>
            <person name="Kawai M."/>
            <person name="Futagami T."/>
            <person name="Toyoda A."/>
            <person name="Takaki Y."/>
            <person name="Nishi S."/>
            <person name="Hori S."/>
            <person name="Arai W."/>
            <person name="Tsubouchi T."/>
            <person name="Morono Y."/>
            <person name="Uchiyama I."/>
            <person name="Ito T."/>
            <person name="Fujiyama A."/>
            <person name="Inagaki F."/>
            <person name="Takami H."/>
        </authorList>
    </citation>
    <scope>NUCLEOTIDE SEQUENCE</scope>
    <source>
        <strain evidence="2">Expedition CK06-06</strain>
    </source>
</reference>
<comment type="caution">
    <text evidence="2">The sequence shown here is derived from an EMBL/GenBank/DDBJ whole genome shotgun (WGS) entry which is preliminary data.</text>
</comment>
<feature type="compositionally biased region" description="Basic residues" evidence="1">
    <location>
        <begin position="36"/>
        <end position="51"/>
    </location>
</feature>
<proteinExistence type="predicted"/>
<feature type="non-terminal residue" evidence="2">
    <location>
        <position position="83"/>
    </location>
</feature>
<evidence type="ECO:0000313" key="2">
    <source>
        <dbReference type="EMBL" id="GAI07898.1"/>
    </source>
</evidence>
<sequence length="83" mass="9690">MTGYCSQCHKIWTLETRQGVCQWCGKLATCQNQRTQPRHIKSRSNGRKRQADHRDNGYDQLAGEWLTYYKVASQFSHKAQAQD</sequence>
<protein>
    <submittedName>
        <fullName evidence="2">Uncharacterized protein</fullName>
    </submittedName>
</protein>
<accession>X1KMK1</accession>
<feature type="region of interest" description="Disordered" evidence="1">
    <location>
        <begin position="33"/>
        <end position="56"/>
    </location>
</feature>
<evidence type="ECO:0000256" key="1">
    <source>
        <dbReference type="SAM" id="MobiDB-lite"/>
    </source>
</evidence>
<name>X1KMK1_9ZZZZ</name>
<dbReference type="AlphaFoldDB" id="X1KMK1"/>
<gene>
    <name evidence="2" type="ORF">S06H3_10444</name>
</gene>
<dbReference type="EMBL" id="BARV01004837">
    <property type="protein sequence ID" value="GAI07898.1"/>
    <property type="molecule type" value="Genomic_DNA"/>
</dbReference>